<feature type="transmembrane region" description="Helical" evidence="6">
    <location>
        <begin position="15"/>
        <end position="40"/>
    </location>
</feature>
<feature type="transmembrane region" description="Helical" evidence="6">
    <location>
        <begin position="137"/>
        <end position="155"/>
    </location>
</feature>
<keyword evidence="3 6" id="KW-0812">Transmembrane</keyword>
<evidence type="ECO:0000259" key="7">
    <source>
        <dbReference type="PROSITE" id="PS50850"/>
    </source>
</evidence>
<feature type="transmembrane region" description="Helical" evidence="6">
    <location>
        <begin position="161"/>
        <end position="183"/>
    </location>
</feature>
<dbReference type="InterPro" id="IPR036259">
    <property type="entry name" value="MFS_trans_sf"/>
</dbReference>
<evidence type="ECO:0000256" key="1">
    <source>
        <dbReference type="ARBA" id="ARBA00004651"/>
    </source>
</evidence>
<evidence type="ECO:0000313" key="8">
    <source>
        <dbReference type="EMBL" id="PIZ36422.1"/>
    </source>
</evidence>
<dbReference type="RefSeq" id="WP_286977207.1">
    <property type="nucleotide sequence ID" value="NZ_PEXG01000077.1"/>
</dbReference>
<dbReference type="InterPro" id="IPR011701">
    <property type="entry name" value="MFS"/>
</dbReference>
<dbReference type="Gene3D" id="1.20.1250.20">
    <property type="entry name" value="MFS general substrate transporter like domains"/>
    <property type="match status" value="1"/>
</dbReference>
<keyword evidence="2" id="KW-1003">Cell membrane</keyword>
<dbReference type="AlphaFoldDB" id="A0A2M7T6D8"/>
<name>A0A2M7T6D8_9ACTN</name>
<feature type="non-terminal residue" evidence="8">
    <location>
        <position position="1"/>
    </location>
</feature>
<dbReference type="GO" id="GO:0022857">
    <property type="term" value="F:transmembrane transporter activity"/>
    <property type="evidence" value="ECO:0007669"/>
    <property type="project" value="InterPro"/>
</dbReference>
<protein>
    <submittedName>
        <fullName evidence="8">MFS transporter</fullName>
    </submittedName>
</protein>
<keyword evidence="4 6" id="KW-1133">Transmembrane helix</keyword>
<dbReference type="GO" id="GO:0005886">
    <property type="term" value="C:plasma membrane"/>
    <property type="evidence" value="ECO:0007669"/>
    <property type="project" value="UniProtKB-SubCell"/>
</dbReference>
<feature type="transmembrane region" description="Helical" evidence="6">
    <location>
        <begin position="195"/>
        <end position="215"/>
    </location>
</feature>
<proteinExistence type="predicted"/>
<evidence type="ECO:0000256" key="4">
    <source>
        <dbReference type="ARBA" id="ARBA00022989"/>
    </source>
</evidence>
<organism evidence="8 9">
    <name type="scientific">Candidatus Aquicultor secundus</name>
    <dbReference type="NCBI Taxonomy" id="1973895"/>
    <lineage>
        <taxon>Bacteria</taxon>
        <taxon>Bacillati</taxon>
        <taxon>Actinomycetota</taxon>
        <taxon>Candidatus Aquicultoria</taxon>
        <taxon>Candidatus Aquicultorales</taxon>
        <taxon>Candidatus Aquicultoraceae</taxon>
        <taxon>Candidatus Aquicultor</taxon>
    </lineage>
</organism>
<comment type="caution">
    <text evidence="8">The sequence shown here is derived from an EMBL/GenBank/DDBJ whole genome shotgun (WGS) entry which is preliminary data.</text>
</comment>
<feature type="transmembrane region" description="Helical" evidence="6">
    <location>
        <begin position="74"/>
        <end position="92"/>
    </location>
</feature>
<dbReference type="PANTHER" id="PTHR43124:SF3">
    <property type="entry name" value="CHLORAMPHENICOL EFFLUX PUMP RV0191"/>
    <property type="match status" value="1"/>
</dbReference>
<dbReference type="InterPro" id="IPR020846">
    <property type="entry name" value="MFS_dom"/>
</dbReference>
<feature type="transmembrane region" description="Helical" evidence="6">
    <location>
        <begin position="104"/>
        <end position="125"/>
    </location>
</feature>
<gene>
    <name evidence="8" type="ORF">COY37_08520</name>
</gene>
<evidence type="ECO:0000313" key="9">
    <source>
        <dbReference type="Proteomes" id="UP000230956"/>
    </source>
</evidence>
<dbReference type="Pfam" id="PF07690">
    <property type="entry name" value="MFS_1"/>
    <property type="match status" value="1"/>
</dbReference>
<evidence type="ECO:0000256" key="5">
    <source>
        <dbReference type="ARBA" id="ARBA00023136"/>
    </source>
</evidence>
<dbReference type="EMBL" id="PFNG01000203">
    <property type="protein sequence ID" value="PIZ36422.1"/>
    <property type="molecule type" value="Genomic_DNA"/>
</dbReference>
<sequence length="259" mass="27224">SFLGQALSMGIGGTIAFFVSWRGVFFAYAIIAAFITVLLISTSKKLSGQLTSNPNSQVLAPYAKLLGHFPSLRAYIVVVFEGIFILGSFSYLGANISHVFNFGYLAIGLIMTAFGIGAILAGRLGGKVAAKTGRRRLIAFGLLLAATADLLIATFSTNLAATIIGVFLLGLGFMFTHSTLLTLATEFAKKARGVAMSLVAFSFMVGGAIGTSIGGRFINALGYQSFFTTYGILLIVLSLIAYVAISEVSLAKEEAELAL</sequence>
<feature type="transmembrane region" description="Helical" evidence="6">
    <location>
        <begin position="227"/>
        <end position="245"/>
    </location>
</feature>
<accession>A0A2M7T6D8</accession>
<reference evidence="9" key="1">
    <citation type="submission" date="2017-09" db="EMBL/GenBank/DDBJ databases">
        <title>Depth-based differentiation of microbial function through sediment-hosted aquifers and enrichment of novel symbionts in the deep terrestrial subsurface.</title>
        <authorList>
            <person name="Probst A.J."/>
            <person name="Ladd B."/>
            <person name="Jarett J.K."/>
            <person name="Geller-Mcgrath D.E."/>
            <person name="Sieber C.M.K."/>
            <person name="Emerson J.B."/>
            <person name="Anantharaman K."/>
            <person name="Thomas B.C."/>
            <person name="Malmstrom R."/>
            <person name="Stieglmeier M."/>
            <person name="Klingl A."/>
            <person name="Woyke T."/>
            <person name="Ryan C.M."/>
            <person name="Banfield J.F."/>
        </authorList>
    </citation>
    <scope>NUCLEOTIDE SEQUENCE [LARGE SCALE GENOMIC DNA]</scope>
</reference>
<dbReference type="Proteomes" id="UP000230956">
    <property type="component" value="Unassembled WGS sequence"/>
</dbReference>
<feature type="domain" description="Major facilitator superfamily (MFS) profile" evidence="7">
    <location>
        <begin position="71"/>
        <end position="259"/>
    </location>
</feature>
<dbReference type="InterPro" id="IPR050189">
    <property type="entry name" value="MFS_Efflux_Transporters"/>
</dbReference>
<comment type="subcellular location">
    <subcellularLocation>
        <location evidence="1">Cell membrane</location>
        <topology evidence="1">Multi-pass membrane protein</topology>
    </subcellularLocation>
</comment>
<evidence type="ECO:0000256" key="3">
    <source>
        <dbReference type="ARBA" id="ARBA00022692"/>
    </source>
</evidence>
<dbReference type="PANTHER" id="PTHR43124">
    <property type="entry name" value="PURINE EFFLUX PUMP PBUE"/>
    <property type="match status" value="1"/>
</dbReference>
<dbReference type="SUPFAM" id="SSF103473">
    <property type="entry name" value="MFS general substrate transporter"/>
    <property type="match status" value="1"/>
</dbReference>
<evidence type="ECO:0000256" key="6">
    <source>
        <dbReference type="SAM" id="Phobius"/>
    </source>
</evidence>
<keyword evidence="5 6" id="KW-0472">Membrane</keyword>
<dbReference type="PROSITE" id="PS50850">
    <property type="entry name" value="MFS"/>
    <property type="match status" value="1"/>
</dbReference>
<evidence type="ECO:0000256" key="2">
    <source>
        <dbReference type="ARBA" id="ARBA00022475"/>
    </source>
</evidence>